<dbReference type="AlphaFoldDB" id="A0A175YL69"/>
<accession>A0A175YL69</accession>
<evidence type="ECO:0000313" key="1">
    <source>
        <dbReference type="EMBL" id="WOH11147.1"/>
    </source>
</evidence>
<dbReference type="EMBL" id="CP093350">
    <property type="protein sequence ID" value="WOH11147.1"/>
    <property type="molecule type" value="Genomic_DNA"/>
</dbReference>
<keyword evidence="2" id="KW-1185">Reference proteome</keyword>
<protein>
    <submittedName>
        <fullName evidence="1">Uncharacterized protein</fullName>
    </submittedName>
</protein>
<reference evidence="1" key="1">
    <citation type="journal article" date="2016" name="Nat. Genet.">
        <title>A high-quality carrot genome assembly provides new insights into carotenoid accumulation and asterid genome evolution.</title>
        <authorList>
            <person name="Iorizzo M."/>
            <person name="Ellison S."/>
            <person name="Senalik D."/>
            <person name="Zeng P."/>
            <person name="Satapoomin P."/>
            <person name="Huang J."/>
            <person name="Bowman M."/>
            <person name="Iovene M."/>
            <person name="Sanseverino W."/>
            <person name="Cavagnaro P."/>
            <person name="Yildiz M."/>
            <person name="Macko-Podgorni A."/>
            <person name="Moranska E."/>
            <person name="Grzebelus E."/>
            <person name="Grzebelus D."/>
            <person name="Ashrafi H."/>
            <person name="Zheng Z."/>
            <person name="Cheng S."/>
            <person name="Spooner D."/>
            <person name="Van Deynze A."/>
            <person name="Simon P."/>
        </authorList>
    </citation>
    <scope>NUCLEOTIDE SEQUENCE</scope>
    <source>
        <tissue evidence="1">Leaf</tissue>
    </source>
</reference>
<organism evidence="1 2">
    <name type="scientific">Daucus carota subsp. sativus</name>
    <name type="common">Carrot</name>
    <dbReference type="NCBI Taxonomy" id="79200"/>
    <lineage>
        <taxon>Eukaryota</taxon>
        <taxon>Viridiplantae</taxon>
        <taxon>Streptophyta</taxon>
        <taxon>Embryophyta</taxon>
        <taxon>Tracheophyta</taxon>
        <taxon>Spermatophyta</taxon>
        <taxon>Magnoliopsida</taxon>
        <taxon>eudicotyledons</taxon>
        <taxon>Gunneridae</taxon>
        <taxon>Pentapetalae</taxon>
        <taxon>asterids</taxon>
        <taxon>campanulids</taxon>
        <taxon>Apiales</taxon>
        <taxon>Apiaceae</taxon>
        <taxon>Apioideae</taxon>
        <taxon>Scandiceae</taxon>
        <taxon>Daucinae</taxon>
        <taxon>Daucus</taxon>
        <taxon>Daucus sect. Daucus</taxon>
    </lineage>
</organism>
<reference evidence="1" key="2">
    <citation type="submission" date="2022-03" db="EMBL/GenBank/DDBJ databases">
        <title>Draft title - Genomic analysis of global carrot germplasm unveils the trajectory of domestication and the origin of high carotenoid orange carrot.</title>
        <authorList>
            <person name="Iorizzo M."/>
            <person name="Ellison S."/>
            <person name="Senalik D."/>
            <person name="Macko-Podgorni A."/>
            <person name="Grzebelus D."/>
            <person name="Bostan H."/>
            <person name="Rolling W."/>
            <person name="Curaba J."/>
            <person name="Simon P."/>
        </authorList>
    </citation>
    <scope>NUCLEOTIDE SEQUENCE</scope>
    <source>
        <tissue evidence="1">Leaf</tissue>
    </source>
</reference>
<gene>
    <name evidence="1" type="ORF">DCAR_0830626</name>
</gene>
<sequence length="161" mass="18781">MKKPPEIKVQNPPSCSVNEDSIQFQQVPVVKYTSNTWKIYHNIDLETISVQELKVCVGDILKEFDSLYYNSQSGITLLTKETKPEVVELSKFCDNTATFYVYHQTPVKWDDEIDDNDIDNILDGDNFSCSDEEFNEICKKIKEDRQSMDKHEREAMQHSQF</sequence>
<name>A0A175YL69_DAUCS</name>
<proteinExistence type="predicted"/>
<evidence type="ECO:0000313" key="2">
    <source>
        <dbReference type="Proteomes" id="UP000077755"/>
    </source>
</evidence>
<dbReference type="Gramene" id="KZM83878">
    <property type="protein sequence ID" value="KZM83878"/>
    <property type="gene ID" value="DCAR_028700"/>
</dbReference>
<dbReference type="Proteomes" id="UP000077755">
    <property type="component" value="Chromosome 8"/>
</dbReference>